<accession>A0A4D4LFI4</accession>
<sequence>MGIPGTSPRFRLAAAQAPAPTRRRALGIAGAGLLAAGAGFASAPAASASAVSAEGRAEQGDRPPADGRIDTHHHALPRAMRDWAITMGLLPEEGGPDWARWSLCETLEVMEANHIAAGVASAPVPSIAFRDRAVAAEGVRVCNESLADLVADHPTRFGFFANVAMAHVDLSIEQAAYALDELGADGIIMMTTTEGRYLGDPEFAPLFEELNRRRAVVFVHPQGLPEGGTELPGVPDFIADYPLDTTRAALNLISSGTLDRCPDLSIILSHGGGFLPYAAGRAASAGRQGEGPDEAAVQRALRRFFYDTALPLSPYATPTLLAAADPARILYGTDWPARPAGEVGVITQDLDRDPALDRRTRRRISRDNALRLLPRLTARLGARTSEEREPGCAT</sequence>
<keyword evidence="4" id="KW-0378">Hydrolase</keyword>
<evidence type="ECO:0000256" key="2">
    <source>
        <dbReference type="SAM" id="MobiDB-lite"/>
    </source>
</evidence>
<dbReference type="PROSITE" id="PS51318">
    <property type="entry name" value="TAT"/>
    <property type="match status" value="1"/>
</dbReference>
<feature type="domain" description="Amidohydrolase-related" evidence="3">
    <location>
        <begin position="69"/>
        <end position="374"/>
    </location>
</feature>
<dbReference type="Pfam" id="PF04909">
    <property type="entry name" value="Amidohydro_2"/>
    <property type="match status" value="1"/>
</dbReference>
<organism evidence="4 5">
    <name type="scientific">Streptomyces violaceusniger</name>
    <dbReference type="NCBI Taxonomy" id="68280"/>
    <lineage>
        <taxon>Bacteria</taxon>
        <taxon>Bacillati</taxon>
        <taxon>Actinomycetota</taxon>
        <taxon>Actinomycetes</taxon>
        <taxon>Kitasatosporales</taxon>
        <taxon>Streptomycetaceae</taxon>
        <taxon>Streptomyces</taxon>
        <taxon>Streptomyces violaceusniger group</taxon>
    </lineage>
</organism>
<evidence type="ECO:0000313" key="5">
    <source>
        <dbReference type="Proteomes" id="UP000301309"/>
    </source>
</evidence>
<name>A0A4D4LFI4_STRVO</name>
<evidence type="ECO:0000256" key="1">
    <source>
        <dbReference type="ARBA" id="ARBA00023239"/>
    </source>
</evidence>
<evidence type="ECO:0000313" key="4">
    <source>
        <dbReference type="EMBL" id="GDY60042.1"/>
    </source>
</evidence>
<dbReference type="GO" id="GO:0016787">
    <property type="term" value="F:hydrolase activity"/>
    <property type="evidence" value="ECO:0007669"/>
    <property type="project" value="UniProtKB-KW"/>
</dbReference>
<proteinExistence type="predicted"/>
<reference evidence="4 5" key="1">
    <citation type="journal article" date="2020" name="Int. J. Syst. Evol. Microbiol.">
        <title>Reclassification of Streptomyces castelarensis and Streptomyces sporoclivatus as later heterotypic synonyms of Streptomyces antimycoticus.</title>
        <authorList>
            <person name="Komaki H."/>
            <person name="Tamura T."/>
        </authorList>
    </citation>
    <scope>NUCLEOTIDE SEQUENCE [LARGE SCALE GENOMIC DNA]</scope>
    <source>
        <strain evidence="4 5">NBRC 13459</strain>
    </source>
</reference>
<dbReference type="InterPro" id="IPR032465">
    <property type="entry name" value="ACMSD"/>
</dbReference>
<dbReference type="InterPro" id="IPR006311">
    <property type="entry name" value="TAT_signal"/>
</dbReference>
<dbReference type="SUPFAM" id="SSF51556">
    <property type="entry name" value="Metallo-dependent hydrolases"/>
    <property type="match status" value="1"/>
</dbReference>
<feature type="compositionally biased region" description="Basic and acidic residues" evidence="2">
    <location>
        <begin position="55"/>
        <end position="71"/>
    </location>
</feature>
<dbReference type="EMBL" id="BJHW01000002">
    <property type="protein sequence ID" value="GDY60042.1"/>
    <property type="molecule type" value="Genomic_DNA"/>
</dbReference>
<comment type="caution">
    <text evidence="4">The sequence shown here is derived from an EMBL/GenBank/DDBJ whole genome shotgun (WGS) entry which is preliminary data.</text>
</comment>
<dbReference type="AlphaFoldDB" id="A0A4D4LFI4"/>
<dbReference type="Proteomes" id="UP000301309">
    <property type="component" value="Unassembled WGS sequence"/>
</dbReference>
<dbReference type="InterPro" id="IPR032466">
    <property type="entry name" value="Metal_Hydrolase"/>
</dbReference>
<keyword evidence="1" id="KW-0456">Lyase</keyword>
<dbReference type="Gene3D" id="3.20.20.140">
    <property type="entry name" value="Metal-dependent hydrolases"/>
    <property type="match status" value="1"/>
</dbReference>
<evidence type="ECO:0000259" key="3">
    <source>
        <dbReference type="Pfam" id="PF04909"/>
    </source>
</evidence>
<dbReference type="GO" id="GO:0019748">
    <property type="term" value="P:secondary metabolic process"/>
    <property type="evidence" value="ECO:0007669"/>
    <property type="project" value="TreeGrafter"/>
</dbReference>
<dbReference type="PANTHER" id="PTHR21240:SF28">
    <property type="entry name" value="ISO-OROTATE DECARBOXYLASE (EUROFUNG)"/>
    <property type="match status" value="1"/>
</dbReference>
<dbReference type="OrthoDB" id="149172at2"/>
<keyword evidence="5" id="KW-1185">Reference proteome</keyword>
<dbReference type="GO" id="GO:0005737">
    <property type="term" value="C:cytoplasm"/>
    <property type="evidence" value="ECO:0007669"/>
    <property type="project" value="TreeGrafter"/>
</dbReference>
<feature type="region of interest" description="Disordered" evidence="2">
    <location>
        <begin position="51"/>
        <end position="71"/>
    </location>
</feature>
<gene>
    <name evidence="4" type="ORF">SVIO_106650</name>
</gene>
<dbReference type="InterPro" id="IPR006680">
    <property type="entry name" value="Amidohydro-rel"/>
</dbReference>
<dbReference type="PANTHER" id="PTHR21240">
    <property type="entry name" value="2-AMINO-3-CARBOXYLMUCONATE-6-SEMIALDEHYDE DECARBOXYLASE"/>
    <property type="match status" value="1"/>
</dbReference>
<dbReference type="RefSeq" id="WP_137982021.1">
    <property type="nucleotide sequence ID" value="NZ_BAAASO010000061.1"/>
</dbReference>
<protein>
    <submittedName>
        <fullName evidence="4">Amidohydrolase</fullName>
    </submittedName>
</protein>
<dbReference type="GO" id="GO:0016831">
    <property type="term" value="F:carboxy-lyase activity"/>
    <property type="evidence" value="ECO:0007669"/>
    <property type="project" value="InterPro"/>
</dbReference>